<proteinExistence type="predicted"/>
<dbReference type="AlphaFoldDB" id="A0AAN6NKU2"/>
<organism evidence="1 2">
    <name type="scientific">Pseudoneurospora amorphoporcata</name>
    <dbReference type="NCBI Taxonomy" id="241081"/>
    <lineage>
        <taxon>Eukaryota</taxon>
        <taxon>Fungi</taxon>
        <taxon>Dikarya</taxon>
        <taxon>Ascomycota</taxon>
        <taxon>Pezizomycotina</taxon>
        <taxon>Sordariomycetes</taxon>
        <taxon>Sordariomycetidae</taxon>
        <taxon>Sordariales</taxon>
        <taxon>Sordariaceae</taxon>
        <taxon>Pseudoneurospora</taxon>
    </lineage>
</organism>
<protein>
    <submittedName>
        <fullName evidence="1">Uncharacterized protein</fullName>
    </submittedName>
</protein>
<gene>
    <name evidence="1" type="ORF">QBC32DRAFT_78343</name>
</gene>
<reference evidence="1" key="1">
    <citation type="journal article" date="2023" name="Mol. Phylogenet. Evol.">
        <title>Genome-scale phylogeny and comparative genomics of the fungal order Sordariales.</title>
        <authorList>
            <person name="Hensen N."/>
            <person name="Bonometti L."/>
            <person name="Westerberg I."/>
            <person name="Brannstrom I.O."/>
            <person name="Guillou S."/>
            <person name="Cros-Aarteil S."/>
            <person name="Calhoun S."/>
            <person name="Haridas S."/>
            <person name="Kuo A."/>
            <person name="Mondo S."/>
            <person name="Pangilinan J."/>
            <person name="Riley R."/>
            <person name="LaButti K."/>
            <person name="Andreopoulos B."/>
            <person name="Lipzen A."/>
            <person name="Chen C."/>
            <person name="Yan M."/>
            <person name="Daum C."/>
            <person name="Ng V."/>
            <person name="Clum A."/>
            <person name="Steindorff A."/>
            <person name="Ohm R.A."/>
            <person name="Martin F."/>
            <person name="Silar P."/>
            <person name="Natvig D.O."/>
            <person name="Lalanne C."/>
            <person name="Gautier V."/>
            <person name="Ament-Velasquez S.L."/>
            <person name="Kruys A."/>
            <person name="Hutchinson M.I."/>
            <person name="Powell A.J."/>
            <person name="Barry K."/>
            <person name="Miller A.N."/>
            <person name="Grigoriev I.V."/>
            <person name="Debuchy R."/>
            <person name="Gladieux P."/>
            <person name="Hiltunen Thoren M."/>
            <person name="Johannesson H."/>
        </authorList>
    </citation>
    <scope>NUCLEOTIDE SEQUENCE</scope>
    <source>
        <strain evidence="1">CBS 626.80</strain>
    </source>
</reference>
<dbReference type="EMBL" id="MU859323">
    <property type="protein sequence ID" value="KAK3947686.1"/>
    <property type="molecule type" value="Genomic_DNA"/>
</dbReference>
<reference evidence="1" key="2">
    <citation type="submission" date="2023-06" db="EMBL/GenBank/DDBJ databases">
        <authorList>
            <consortium name="Lawrence Berkeley National Laboratory"/>
            <person name="Mondo S.J."/>
            <person name="Hensen N."/>
            <person name="Bonometti L."/>
            <person name="Westerberg I."/>
            <person name="Brannstrom I.O."/>
            <person name="Guillou S."/>
            <person name="Cros-Aarteil S."/>
            <person name="Calhoun S."/>
            <person name="Haridas S."/>
            <person name="Kuo A."/>
            <person name="Pangilinan J."/>
            <person name="Riley R."/>
            <person name="Labutti K."/>
            <person name="Andreopoulos B."/>
            <person name="Lipzen A."/>
            <person name="Chen C."/>
            <person name="Yanf M."/>
            <person name="Daum C."/>
            <person name="Ng V."/>
            <person name="Clum A."/>
            <person name="Steindorff A."/>
            <person name="Ohm R."/>
            <person name="Martin F."/>
            <person name="Silar P."/>
            <person name="Natvig D."/>
            <person name="Lalanne C."/>
            <person name="Gautier V."/>
            <person name="Ament-Velasquez S.L."/>
            <person name="Kruys A."/>
            <person name="Hutchinson M.I."/>
            <person name="Powell A.J."/>
            <person name="Barry K."/>
            <person name="Miller A.N."/>
            <person name="Grigoriev I.V."/>
            <person name="Debuchy R."/>
            <person name="Gladieux P."/>
            <person name="Thoren M.H."/>
            <person name="Johannesson H."/>
        </authorList>
    </citation>
    <scope>NUCLEOTIDE SEQUENCE</scope>
    <source>
        <strain evidence="1">CBS 626.80</strain>
    </source>
</reference>
<comment type="caution">
    <text evidence="1">The sequence shown here is derived from an EMBL/GenBank/DDBJ whole genome shotgun (WGS) entry which is preliminary data.</text>
</comment>
<evidence type="ECO:0000313" key="2">
    <source>
        <dbReference type="Proteomes" id="UP001303222"/>
    </source>
</evidence>
<evidence type="ECO:0000313" key="1">
    <source>
        <dbReference type="EMBL" id="KAK3947686.1"/>
    </source>
</evidence>
<name>A0AAN6NKU2_9PEZI</name>
<sequence length="210" mass="23687">MEREETAQSELNTEKVAVSVAPVTVPSSVLGMAGLTRPSSLVRVNYAVCTRCGRCDCPVKQGGRFHFLPLVCTLPLFCTWSLRFPISSPPIFDHLARLYNDSNNSLQYNSFLLPPPPPSRLLRDPYGPCSTRPSYVTSHRAQRRFPFTMPCSLPQVQPYLQVPYLCWTGQASKLQSRAQITHPASTIPVIDRLSVFFPFWWQPQLLQPHA</sequence>
<accession>A0AAN6NKU2</accession>
<dbReference type="Proteomes" id="UP001303222">
    <property type="component" value="Unassembled WGS sequence"/>
</dbReference>
<keyword evidence="2" id="KW-1185">Reference proteome</keyword>